<feature type="region of interest" description="Disordered" evidence="1">
    <location>
        <begin position="670"/>
        <end position="733"/>
    </location>
</feature>
<feature type="compositionally biased region" description="Polar residues" evidence="1">
    <location>
        <begin position="438"/>
        <end position="459"/>
    </location>
</feature>
<evidence type="ECO:0000313" key="3">
    <source>
        <dbReference type="Proteomes" id="UP000053789"/>
    </source>
</evidence>
<feature type="region of interest" description="Disordered" evidence="1">
    <location>
        <begin position="1"/>
        <end position="136"/>
    </location>
</feature>
<dbReference type="Proteomes" id="UP000053789">
    <property type="component" value="Unassembled WGS sequence"/>
</dbReference>
<dbReference type="GeneID" id="27693232"/>
<dbReference type="RefSeq" id="XP_016625312.1">
    <property type="nucleotide sequence ID" value="XM_016758063.1"/>
</dbReference>
<feature type="region of interest" description="Disordered" evidence="1">
    <location>
        <begin position="854"/>
        <end position="921"/>
    </location>
</feature>
<organism evidence="2 3">
    <name type="scientific">Cladophialophora bantiana (strain ATCC 10958 / CBS 173.52 / CDC B-1940 / NIH 8579)</name>
    <name type="common">Xylohypha bantiana</name>
    <dbReference type="NCBI Taxonomy" id="1442370"/>
    <lineage>
        <taxon>Eukaryota</taxon>
        <taxon>Fungi</taxon>
        <taxon>Dikarya</taxon>
        <taxon>Ascomycota</taxon>
        <taxon>Pezizomycotina</taxon>
        <taxon>Eurotiomycetes</taxon>
        <taxon>Chaetothyriomycetidae</taxon>
        <taxon>Chaetothyriales</taxon>
        <taxon>Herpotrichiellaceae</taxon>
        <taxon>Cladophialophora</taxon>
    </lineage>
</organism>
<feature type="compositionally biased region" description="Basic residues" evidence="1">
    <location>
        <begin position="867"/>
        <end position="883"/>
    </location>
</feature>
<dbReference type="AlphaFoldDB" id="A0A0D2HYV1"/>
<feature type="region of interest" description="Disordered" evidence="1">
    <location>
        <begin position="529"/>
        <end position="565"/>
    </location>
</feature>
<name>A0A0D2HYV1_CLAB1</name>
<proteinExistence type="predicted"/>
<feature type="region of interest" description="Disordered" evidence="1">
    <location>
        <begin position="346"/>
        <end position="459"/>
    </location>
</feature>
<accession>A0A0D2HYV1</accession>
<feature type="compositionally biased region" description="Basic residues" evidence="1">
    <location>
        <begin position="90"/>
        <end position="102"/>
    </location>
</feature>
<reference evidence="2" key="1">
    <citation type="submission" date="2015-01" db="EMBL/GenBank/DDBJ databases">
        <title>The Genome Sequence of Cladophialophora bantiana CBS 173.52.</title>
        <authorList>
            <consortium name="The Broad Institute Genomics Platform"/>
            <person name="Cuomo C."/>
            <person name="de Hoog S."/>
            <person name="Gorbushina A."/>
            <person name="Stielow B."/>
            <person name="Teixiera M."/>
            <person name="Abouelleil A."/>
            <person name="Chapman S.B."/>
            <person name="Priest M."/>
            <person name="Young S.K."/>
            <person name="Wortman J."/>
            <person name="Nusbaum C."/>
            <person name="Birren B."/>
        </authorList>
    </citation>
    <scope>NUCLEOTIDE SEQUENCE [LARGE SCALE GENOMIC DNA]</scope>
    <source>
        <strain evidence="2">CBS 173.52</strain>
    </source>
</reference>
<protein>
    <submittedName>
        <fullName evidence="2">Uncharacterized protein</fullName>
    </submittedName>
</protein>
<evidence type="ECO:0000256" key="1">
    <source>
        <dbReference type="SAM" id="MobiDB-lite"/>
    </source>
</evidence>
<feature type="compositionally biased region" description="Basic and acidic residues" evidence="1">
    <location>
        <begin position="422"/>
        <end position="437"/>
    </location>
</feature>
<feature type="region of interest" description="Disordered" evidence="1">
    <location>
        <begin position="790"/>
        <end position="824"/>
    </location>
</feature>
<evidence type="ECO:0000313" key="2">
    <source>
        <dbReference type="EMBL" id="KIW98643.1"/>
    </source>
</evidence>
<feature type="compositionally biased region" description="Polar residues" evidence="1">
    <location>
        <begin position="790"/>
        <end position="811"/>
    </location>
</feature>
<feature type="region of interest" description="Disordered" evidence="1">
    <location>
        <begin position="625"/>
        <end position="650"/>
    </location>
</feature>
<feature type="compositionally biased region" description="Polar residues" evidence="1">
    <location>
        <begin position="718"/>
        <end position="733"/>
    </location>
</feature>
<sequence length="1174" mass="129484">MPLEEISPNTRKDATQNGAKQDELATVPSTTSLRSSAVQSMLRNTTELGDSGPFAVRPSRIPRSASRLQSTRRRTASLDASFTPQLGHQRSSRRRSHRHHGPRPAPSSSALSGGETIHSAQTPLRSGPRSKRVGHRHRSQFVIGPGVPGHPLHTHRSLVTLRSQRDVHSLHSSSPMIVHGHRRRPGYRASSPALSEAYPYRYGARHGYPRVGSVGTVASSPVSLHRLRPGPPGYRPELNNSISSFVRLPSPAVSSMNGVPGTSYPLQRTTTPMSNSLQSFRPVWNHSAASSRGLPKSPTKSTTPHYYDYSESFLEEDCFSPPDDPSVASLPFNMDQTILDNLPTPERRQAQSPFGTVPGSVFYPLELPTGHNRRPSEQSKQSKYSYAGVIPPRKSSLGATTAPPTRPASANKKASERVSPADQDHLEGWSQDEKDNLRASTASRRTCGSTHSSAFFPNASRSPRDLTTLAARVHSPVFDHKPSISGLMAYGDQHRDRNHRQAFNDLQRVQSQWELPSFNFRPLSFGSYSPGLKERPKTSGDVRSKEGPEILSPMPERPMSSQSRKRFSRILEIPDNYITDRGKVLHHVQTFSRLDAVEEHPDLQSLERVLSPHPEGEPKIDAAEQQNQWETPAREQAAPSANGDASQMTINERSTIESLLDRHIECLGLTDNGIEGEGGPPETDNCSEDPVAPPDSSGESTTRAPSIVPRILSPWNLRPTTSSSTIQHSSLASSERRRLIPRRLFASMDARLPPGVILEDYHANCTSILSSASSKIREHSSGWQTLQSTSGLLTSESTKSDQSNIKGSLTSGDMADIDSDPPRAGFKVRRLSELSLSPEAENSLPARRVQNALHHRSKSDVLARQASHQRRRARIMMKSKRKSQSLGQLEGLERTGGLIADDGRDDDWTTEDSLEKRSETSPVAGYAELSADSVMVQPPTTVSEGSVLVSTSMPRRWTSMLAAMPEPVKKGIEIVRKASIRTVQSNRSNASIVEPLNSTRYSSQIPRVGSVPQLAPPEFGPPLTSSDLNLSLRFPDPPQPLYRPALREVQSFFSDDSSAALAQKQSNAVRKRFDLHSFRSGFTKSSGLLGTRHSSTQQESGTMRMSQSCQMKIRQSFECPHPELGDTIPMSDFAYKKRKVLGRFKDWWKRQCMQKTLALVRKRSGRNMGHGAFA</sequence>
<dbReference type="OrthoDB" id="4156126at2759"/>
<dbReference type="EMBL" id="KN846980">
    <property type="protein sequence ID" value="KIW98643.1"/>
    <property type="molecule type" value="Genomic_DNA"/>
</dbReference>
<feature type="compositionally biased region" description="Acidic residues" evidence="1">
    <location>
        <begin position="903"/>
        <end position="912"/>
    </location>
</feature>
<keyword evidence="3" id="KW-1185">Reference proteome</keyword>
<feature type="compositionally biased region" description="Polar residues" evidence="1">
    <location>
        <begin position="78"/>
        <end position="89"/>
    </location>
</feature>
<dbReference type="HOGENOM" id="CLU_292216_0_0_1"/>
<gene>
    <name evidence="2" type="ORF">Z519_00304</name>
</gene>
<feature type="compositionally biased region" description="Polar residues" evidence="1">
    <location>
        <begin position="27"/>
        <end position="48"/>
    </location>
</feature>
<feature type="compositionally biased region" description="Basic and acidic residues" evidence="1">
    <location>
        <begin position="532"/>
        <end position="548"/>
    </location>
</feature>